<evidence type="ECO:0000313" key="6">
    <source>
        <dbReference type="EMBL" id="PPF71018.1"/>
    </source>
</evidence>
<name>A0A2S5VXI6_9MICO</name>
<dbReference type="Proteomes" id="UP000239241">
    <property type="component" value="Unassembled WGS sequence"/>
</dbReference>
<dbReference type="PANTHER" id="PTHR43649:SF33">
    <property type="entry name" value="POLYGALACTURONAN_RHAMNOGALACTURONAN-BINDING PROTEIN YTCQ"/>
    <property type="match status" value="1"/>
</dbReference>
<comment type="caution">
    <text evidence="6">The sequence shown here is derived from an EMBL/GenBank/DDBJ whole genome shotgun (WGS) entry which is preliminary data.</text>
</comment>
<dbReference type="EMBL" id="PSXY01000002">
    <property type="protein sequence ID" value="PPF71018.1"/>
    <property type="molecule type" value="Genomic_DNA"/>
</dbReference>
<evidence type="ECO:0000313" key="7">
    <source>
        <dbReference type="Proteomes" id="UP000239241"/>
    </source>
</evidence>
<dbReference type="AlphaFoldDB" id="A0A2S5VXI6"/>
<evidence type="ECO:0000256" key="2">
    <source>
        <dbReference type="ARBA" id="ARBA00022729"/>
    </source>
</evidence>
<evidence type="ECO:0000256" key="4">
    <source>
        <dbReference type="ARBA" id="ARBA00023139"/>
    </source>
</evidence>
<keyword evidence="5" id="KW-0449">Lipoprotein</keyword>
<proteinExistence type="predicted"/>
<sequence length="475" mass="50184">MAMAIPRFRPCAGAISPLAARAHATYRDEPIRIHYNDVRTPRVKKLKHVVSAVAAGAAITLLSGCGTAAGGSGAETTTLGYMGWVPQAEKAVAIWNDAHPEAQVDYSPVANGQEAYPKIRSSVQAGNAGCLAQLTLDQVPSFVADGMLLDVTEFADDAQGDFLDWTWQQVSPGGKTYAIPQDTGPMALYYRADLYEQYGIEVPTTWDEFAAAAEKVHAADPGKNLTYLATDDSSTVAAYAWQRGSSWFSIDDDSWKVGIDDGASAESAEYWQGLLDSGAISTTKRWDPGFYSELASGRYLSMIGGAWNTALIKANVGETTGNWRVAPMPTVAGSTTSANSGGSAVAVLKGCADPEKAVEFATWLNSSEESLDILAAADGGGLYPAATAALDLDVVNQTDPFFGDQNLNEVFRESADNVETDWAWGPTYSSTDSALTDGLADMATGGTTLPDVMADLQGSTLDAMEERGITASASR</sequence>
<dbReference type="InterPro" id="IPR050490">
    <property type="entry name" value="Bact_solute-bd_prot1"/>
</dbReference>
<keyword evidence="4" id="KW-0564">Palmitate</keyword>
<keyword evidence="3" id="KW-0472">Membrane</keyword>
<keyword evidence="2" id="KW-0732">Signal</keyword>
<evidence type="ECO:0000256" key="1">
    <source>
        <dbReference type="ARBA" id="ARBA00022475"/>
    </source>
</evidence>
<reference evidence="6 7" key="1">
    <citation type="submission" date="2018-02" db="EMBL/GenBank/DDBJ databases">
        <title>Bacteriophage NCPPB3778 and a type I-E CRISPR drive the evolution of the US Biological Select Agent, Rathayibacter toxicus.</title>
        <authorList>
            <person name="Davis E.W.II."/>
            <person name="Tabima J.F."/>
            <person name="Weisberg A.J."/>
            <person name="Lopes L.D."/>
            <person name="Wiseman M.S."/>
            <person name="Wiseman M.S."/>
            <person name="Pupko T."/>
            <person name="Belcher M.S."/>
            <person name="Sechler A.J."/>
            <person name="Tancos M.A."/>
            <person name="Schroeder B.K."/>
            <person name="Murray T.D."/>
            <person name="Luster D.G."/>
            <person name="Schneider W.L."/>
            <person name="Rogers E."/>
            <person name="Andreote F.D."/>
            <person name="Grunwald N.J."/>
            <person name="Putnam M.L."/>
            <person name="Chang J.H."/>
        </authorList>
    </citation>
    <scope>NUCLEOTIDE SEQUENCE [LARGE SCALE GENOMIC DNA]</scope>
    <source>
        <strain evidence="6 7">AY1B3</strain>
    </source>
</reference>
<protein>
    <submittedName>
        <fullName evidence="6">Sugar ABC transporter substrate-binding protein</fullName>
    </submittedName>
</protein>
<dbReference type="InterPro" id="IPR006059">
    <property type="entry name" value="SBP"/>
</dbReference>
<dbReference type="Pfam" id="PF01547">
    <property type="entry name" value="SBP_bac_1"/>
    <property type="match status" value="1"/>
</dbReference>
<keyword evidence="1" id="KW-1003">Cell membrane</keyword>
<evidence type="ECO:0000256" key="5">
    <source>
        <dbReference type="ARBA" id="ARBA00023288"/>
    </source>
</evidence>
<organism evidence="6 7">
    <name type="scientific">Clavibacter michiganensis</name>
    <dbReference type="NCBI Taxonomy" id="28447"/>
    <lineage>
        <taxon>Bacteria</taxon>
        <taxon>Bacillati</taxon>
        <taxon>Actinomycetota</taxon>
        <taxon>Actinomycetes</taxon>
        <taxon>Micrococcales</taxon>
        <taxon>Microbacteriaceae</taxon>
        <taxon>Clavibacter</taxon>
    </lineage>
</organism>
<accession>A0A2S5VXI6</accession>
<dbReference type="Gene3D" id="3.40.190.10">
    <property type="entry name" value="Periplasmic binding protein-like II"/>
    <property type="match status" value="1"/>
</dbReference>
<dbReference type="PANTHER" id="PTHR43649">
    <property type="entry name" value="ARABINOSE-BINDING PROTEIN-RELATED"/>
    <property type="match status" value="1"/>
</dbReference>
<gene>
    <name evidence="6" type="ORF">C5E16_01860</name>
</gene>
<evidence type="ECO:0000256" key="3">
    <source>
        <dbReference type="ARBA" id="ARBA00023136"/>
    </source>
</evidence>
<dbReference type="SUPFAM" id="SSF53850">
    <property type="entry name" value="Periplasmic binding protein-like II"/>
    <property type="match status" value="1"/>
</dbReference>